<accession>A0AAJ0X8Q6</accession>
<dbReference type="SUPFAM" id="SSF53328">
    <property type="entry name" value="Formyltransferase"/>
    <property type="match status" value="1"/>
</dbReference>
<reference evidence="2" key="1">
    <citation type="submission" date="2017-08" db="EMBL/GenBank/DDBJ databases">
        <authorList>
            <person name="Imhoff J.F."/>
            <person name="Rahn T."/>
            <person name="Kuenzel S."/>
            <person name="Neulinger S.C."/>
        </authorList>
    </citation>
    <scope>NUCLEOTIDE SEQUENCE</scope>
    <source>
        <strain evidence="2">DSM 11080</strain>
    </source>
</reference>
<comment type="caution">
    <text evidence="2">The sequence shown here is derived from an EMBL/GenBank/DDBJ whole genome shotgun (WGS) entry which is preliminary data.</text>
</comment>
<gene>
    <name evidence="2" type="ORF">CKO40_02080</name>
</gene>
<dbReference type="Pfam" id="PF00551">
    <property type="entry name" value="Formyl_trans_N"/>
    <property type="match status" value="1"/>
</dbReference>
<dbReference type="EMBL" id="NRSJ01000002">
    <property type="protein sequence ID" value="MBK1703368.1"/>
    <property type="molecule type" value="Genomic_DNA"/>
</dbReference>
<dbReference type="PANTHER" id="PTHR11138">
    <property type="entry name" value="METHIONYL-TRNA FORMYLTRANSFERASE"/>
    <property type="match status" value="1"/>
</dbReference>
<keyword evidence="3" id="KW-1185">Reference proteome</keyword>
<protein>
    <recommendedName>
        <fullName evidence="1">Formyl transferase N-terminal domain-containing protein</fullName>
    </recommendedName>
</protein>
<reference evidence="2" key="2">
    <citation type="journal article" date="2020" name="Microorganisms">
        <title>Osmotic Adaptation and Compatible Solute Biosynthesis of Phototrophic Bacteria as Revealed from Genome Analyses.</title>
        <authorList>
            <person name="Imhoff J.F."/>
            <person name="Rahn T."/>
            <person name="Kunzel S."/>
            <person name="Keller A."/>
            <person name="Neulinger S.C."/>
        </authorList>
    </citation>
    <scope>NUCLEOTIDE SEQUENCE</scope>
    <source>
        <strain evidence="2">DSM 11080</strain>
    </source>
</reference>
<dbReference type="PANTHER" id="PTHR11138:SF5">
    <property type="entry name" value="METHIONYL-TRNA FORMYLTRANSFERASE, MITOCHONDRIAL"/>
    <property type="match status" value="1"/>
</dbReference>
<name>A0AAJ0X8Q6_9GAMM</name>
<evidence type="ECO:0000313" key="3">
    <source>
        <dbReference type="Proteomes" id="UP001296776"/>
    </source>
</evidence>
<proteinExistence type="predicted"/>
<sequence length="296" mass="32076">MAESSDQRVVFVGNRAFVWQEALKAGMNLVQTLAVTGAYLDRQAEQVGANVQRIASKRDLLNALASLDFDILLCNGMPYILPISDIARPGQRFINVHPGPLPDLRGADPVNGAILLDRDSGAAVHLMDDGIDTGPLIARSRFVVPNGADVRILYQMVFEAERQVFRQALARDFAPDPDLAQPTAIDTVYYTIHAADKQIQPEDDASLIVRKVRAFATPNQAASFRIDGVDLSTQAASIIYGSELDRMSADLGDNQIVLTGPDFLVLNKPDGFVLLDRISGDLNSISRGAHLAAIQA</sequence>
<dbReference type="GO" id="GO:0005829">
    <property type="term" value="C:cytosol"/>
    <property type="evidence" value="ECO:0007669"/>
    <property type="project" value="TreeGrafter"/>
</dbReference>
<feature type="domain" description="Formyl transferase N-terminal" evidence="1">
    <location>
        <begin position="54"/>
        <end position="169"/>
    </location>
</feature>
<dbReference type="InterPro" id="IPR036477">
    <property type="entry name" value="Formyl_transf_N_sf"/>
</dbReference>
<evidence type="ECO:0000259" key="1">
    <source>
        <dbReference type="Pfam" id="PF00551"/>
    </source>
</evidence>
<dbReference type="InterPro" id="IPR002376">
    <property type="entry name" value="Formyl_transf_N"/>
</dbReference>
<dbReference type="RefSeq" id="WP_200344265.1">
    <property type="nucleotide sequence ID" value="NZ_NRSJ01000002.1"/>
</dbReference>
<dbReference type="Proteomes" id="UP001296776">
    <property type="component" value="Unassembled WGS sequence"/>
</dbReference>
<organism evidence="2 3">
    <name type="scientific">Halochromatium glycolicum</name>
    <dbReference type="NCBI Taxonomy" id="85075"/>
    <lineage>
        <taxon>Bacteria</taxon>
        <taxon>Pseudomonadati</taxon>
        <taxon>Pseudomonadota</taxon>
        <taxon>Gammaproteobacteria</taxon>
        <taxon>Chromatiales</taxon>
        <taxon>Chromatiaceae</taxon>
        <taxon>Halochromatium</taxon>
    </lineage>
</organism>
<dbReference type="GO" id="GO:0004479">
    <property type="term" value="F:methionyl-tRNA formyltransferase activity"/>
    <property type="evidence" value="ECO:0007669"/>
    <property type="project" value="TreeGrafter"/>
</dbReference>
<dbReference type="Gene3D" id="3.40.50.12230">
    <property type="match status" value="1"/>
</dbReference>
<dbReference type="AlphaFoldDB" id="A0AAJ0X8Q6"/>
<evidence type="ECO:0000313" key="2">
    <source>
        <dbReference type="EMBL" id="MBK1703368.1"/>
    </source>
</evidence>